<comment type="caution">
    <text evidence="2">The sequence shown here is derived from an EMBL/GenBank/DDBJ whole genome shotgun (WGS) entry which is preliminary data.</text>
</comment>
<keyword evidence="3" id="KW-1185">Reference proteome</keyword>
<protein>
    <submittedName>
        <fullName evidence="2">Uncharacterized protein</fullName>
    </submittedName>
</protein>
<name>A0A8J5M5I8_9STRA</name>
<accession>A0A8J5M5I8</accession>
<dbReference type="Proteomes" id="UP000709295">
    <property type="component" value="Unassembled WGS sequence"/>
</dbReference>
<reference evidence="2" key="1">
    <citation type="submission" date="2021-01" db="EMBL/GenBank/DDBJ databases">
        <title>Phytophthora aleatoria, a newly-described species from Pinus radiata is distinct from Phytophthora cactorum isolates based on comparative genomics.</title>
        <authorList>
            <person name="Mcdougal R."/>
            <person name="Panda P."/>
            <person name="Williams N."/>
            <person name="Studholme D.J."/>
        </authorList>
    </citation>
    <scope>NUCLEOTIDE SEQUENCE</scope>
    <source>
        <strain evidence="2">NZFS 4037</strain>
    </source>
</reference>
<proteinExistence type="predicted"/>
<evidence type="ECO:0000313" key="2">
    <source>
        <dbReference type="EMBL" id="KAG6957266.1"/>
    </source>
</evidence>
<evidence type="ECO:0000313" key="3">
    <source>
        <dbReference type="Proteomes" id="UP000709295"/>
    </source>
</evidence>
<feature type="compositionally biased region" description="Low complexity" evidence="1">
    <location>
        <begin position="48"/>
        <end position="62"/>
    </location>
</feature>
<organism evidence="2 3">
    <name type="scientific">Phytophthora aleatoria</name>
    <dbReference type="NCBI Taxonomy" id="2496075"/>
    <lineage>
        <taxon>Eukaryota</taxon>
        <taxon>Sar</taxon>
        <taxon>Stramenopiles</taxon>
        <taxon>Oomycota</taxon>
        <taxon>Peronosporomycetes</taxon>
        <taxon>Peronosporales</taxon>
        <taxon>Peronosporaceae</taxon>
        <taxon>Phytophthora</taxon>
    </lineage>
</organism>
<feature type="region of interest" description="Disordered" evidence="1">
    <location>
        <begin position="1"/>
        <end position="115"/>
    </location>
</feature>
<sequence>MQRTRYRRTAIKTKKKMAETEKKSQNKARKKERFELVCSSPHIVENPAASTSADTKASSSASGDDDATAPVELVTTKDISPTSTRSEPQEIPPAATTCEVEDSAHGTGVSTQRSPAAISSRVTAVLGLTTFDGVCSCVNTHRMPTSRGVATPVRHHPSAAILCAVATNWFLCGDLSRHYTSIKRARRA</sequence>
<dbReference type="EMBL" id="JAENGY010000741">
    <property type="protein sequence ID" value="KAG6957266.1"/>
    <property type="molecule type" value="Genomic_DNA"/>
</dbReference>
<feature type="compositionally biased region" description="Polar residues" evidence="1">
    <location>
        <begin position="77"/>
        <end position="86"/>
    </location>
</feature>
<evidence type="ECO:0000256" key="1">
    <source>
        <dbReference type="SAM" id="MobiDB-lite"/>
    </source>
</evidence>
<feature type="compositionally biased region" description="Basic residues" evidence="1">
    <location>
        <begin position="1"/>
        <end position="15"/>
    </location>
</feature>
<dbReference type="AlphaFoldDB" id="A0A8J5M5I8"/>
<gene>
    <name evidence="2" type="ORF">JG688_00011047</name>
</gene>